<accession>A0AAE0FYW6</accession>
<keyword evidence="2" id="KW-1133">Transmembrane helix</keyword>
<evidence type="ECO:0000313" key="3">
    <source>
        <dbReference type="EMBL" id="KAK3268155.1"/>
    </source>
</evidence>
<comment type="caution">
    <text evidence="3">The sequence shown here is derived from an EMBL/GenBank/DDBJ whole genome shotgun (WGS) entry which is preliminary data.</text>
</comment>
<dbReference type="AlphaFoldDB" id="A0AAE0FYW6"/>
<sequence>MVSANRVKLSSLITESRAQSGAPAPLLRLRPAPHRVPPKLQCCRPSPSSRPSALASGTDPHSFCRGQWCLRPDILGAHYVSVVPSPATRGGACAIRTRDDKSVTTSRQGDITCAAGKAVQDPSASDTRLRRPEQPEEESNELVLRIFSVSAAFMVLWTLLPFPGSVYVGGELHDRLVDTVFSELGFEALAPTSLLLKYNRLGHAPALLHALPGAVWCLLAPLQLRGAAAGPPGKHRATGRAMLVAAGVLMVGYALIDGGGLTADVVDFGGHGGGLADSLDALGISPLPFNGGGLKFVAGWFIYTGVQTWHSAAVRGDYQEHRAWAIRHCGAGLWVALQRPLFAGCRGVQVALGASGAADTIGQADAFYYCAYFTTLLYWGLAELVARQEVSK</sequence>
<proteinExistence type="predicted"/>
<reference evidence="3 4" key="1">
    <citation type="journal article" date="2015" name="Genome Biol. Evol.">
        <title>Comparative Genomics of a Bacterivorous Green Alga Reveals Evolutionary Causalities and Consequences of Phago-Mixotrophic Mode of Nutrition.</title>
        <authorList>
            <person name="Burns J.A."/>
            <person name="Paasch A."/>
            <person name="Narechania A."/>
            <person name="Kim E."/>
        </authorList>
    </citation>
    <scope>NUCLEOTIDE SEQUENCE [LARGE SCALE GENOMIC DNA]</scope>
    <source>
        <strain evidence="3 4">PLY_AMNH</strain>
    </source>
</reference>
<feature type="region of interest" description="Disordered" evidence="1">
    <location>
        <begin position="23"/>
        <end position="60"/>
    </location>
</feature>
<feature type="transmembrane region" description="Helical" evidence="2">
    <location>
        <begin position="237"/>
        <end position="256"/>
    </location>
</feature>
<evidence type="ECO:0000256" key="1">
    <source>
        <dbReference type="SAM" id="MobiDB-lite"/>
    </source>
</evidence>
<name>A0AAE0FYW6_9CHLO</name>
<dbReference type="EMBL" id="LGRX02011989">
    <property type="protein sequence ID" value="KAK3268155.1"/>
    <property type="molecule type" value="Genomic_DNA"/>
</dbReference>
<organism evidence="3 4">
    <name type="scientific">Cymbomonas tetramitiformis</name>
    <dbReference type="NCBI Taxonomy" id="36881"/>
    <lineage>
        <taxon>Eukaryota</taxon>
        <taxon>Viridiplantae</taxon>
        <taxon>Chlorophyta</taxon>
        <taxon>Pyramimonadophyceae</taxon>
        <taxon>Pyramimonadales</taxon>
        <taxon>Pyramimonadaceae</taxon>
        <taxon>Cymbomonas</taxon>
    </lineage>
</organism>
<evidence type="ECO:0000256" key="2">
    <source>
        <dbReference type="SAM" id="Phobius"/>
    </source>
</evidence>
<feature type="region of interest" description="Disordered" evidence="1">
    <location>
        <begin position="115"/>
        <end position="136"/>
    </location>
</feature>
<keyword evidence="2" id="KW-0472">Membrane</keyword>
<gene>
    <name evidence="3" type="ORF">CYMTET_23325</name>
</gene>
<keyword evidence="4" id="KW-1185">Reference proteome</keyword>
<protein>
    <submittedName>
        <fullName evidence="3">Uncharacterized protein</fullName>
    </submittedName>
</protein>
<evidence type="ECO:0000313" key="4">
    <source>
        <dbReference type="Proteomes" id="UP001190700"/>
    </source>
</evidence>
<keyword evidence="2" id="KW-0812">Transmembrane</keyword>
<dbReference type="Proteomes" id="UP001190700">
    <property type="component" value="Unassembled WGS sequence"/>
</dbReference>